<dbReference type="PANTHER" id="PTHR43847:SF1">
    <property type="entry name" value="BLL3993 PROTEIN"/>
    <property type="match status" value="1"/>
</dbReference>
<dbReference type="STRING" id="930991.A0A0D0DVX2"/>
<dbReference type="HOGENOM" id="CLU_065200_6_0_1"/>
<evidence type="ECO:0000313" key="8">
    <source>
        <dbReference type="Proteomes" id="UP000054538"/>
    </source>
</evidence>
<dbReference type="OrthoDB" id="422086at2759"/>
<protein>
    <recommendedName>
        <fullName evidence="5">Protein-S-isoprenylcysteine O-methyltransferase</fullName>
        <ecNumber evidence="5">2.1.1.100</ecNumber>
    </recommendedName>
</protein>
<feature type="signal peptide" evidence="6">
    <location>
        <begin position="1"/>
        <end position="23"/>
    </location>
</feature>
<dbReference type="GO" id="GO:0004671">
    <property type="term" value="F:protein C-terminal S-isoprenylcysteine carboxyl O-methyltransferase activity"/>
    <property type="evidence" value="ECO:0007669"/>
    <property type="project" value="UniProtKB-EC"/>
</dbReference>
<accession>A0A0D0DVX2</accession>
<keyword evidence="5" id="KW-0256">Endoplasmic reticulum</keyword>
<dbReference type="GO" id="GO:0032259">
    <property type="term" value="P:methylation"/>
    <property type="evidence" value="ECO:0007669"/>
    <property type="project" value="UniProtKB-KW"/>
</dbReference>
<dbReference type="InterPro" id="IPR052527">
    <property type="entry name" value="Metal_cation-efflux_comp"/>
</dbReference>
<reference evidence="8" key="2">
    <citation type="submission" date="2015-01" db="EMBL/GenBank/DDBJ databases">
        <title>Evolutionary Origins and Diversification of the Mycorrhizal Mutualists.</title>
        <authorList>
            <consortium name="DOE Joint Genome Institute"/>
            <consortium name="Mycorrhizal Genomics Consortium"/>
            <person name="Kohler A."/>
            <person name="Kuo A."/>
            <person name="Nagy L.G."/>
            <person name="Floudas D."/>
            <person name="Copeland A."/>
            <person name="Barry K.W."/>
            <person name="Cichocki N."/>
            <person name="Veneault-Fourrey C."/>
            <person name="LaButti K."/>
            <person name="Lindquist E.A."/>
            <person name="Lipzen A."/>
            <person name="Lundell T."/>
            <person name="Morin E."/>
            <person name="Murat C."/>
            <person name="Riley R."/>
            <person name="Ohm R."/>
            <person name="Sun H."/>
            <person name="Tunlid A."/>
            <person name="Henrissat B."/>
            <person name="Grigoriev I.V."/>
            <person name="Hibbett D.S."/>
            <person name="Martin F."/>
        </authorList>
    </citation>
    <scope>NUCLEOTIDE SEQUENCE [LARGE SCALE GENOMIC DNA]</scope>
    <source>
        <strain evidence="8">Ve08.2h10</strain>
    </source>
</reference>
<keyword evidence="6" id="KW-0732">Signal</keyword>
<feature type="transmembrane region" description="Helical" evidence="5">
    <location>
        <begin position="97"/>
        <end position="115"/>
    </location>
</feature>
<gene>
    <name evidence="7" type="ORF">PAXRUDRAFT_828604</name>
</gene>
<feature type="chain" id="PRO_5002220965" description="Protein-S-isoprenylcysteine O-methyltransferase" evidence="6">
    <location>
        <begin position="24"/>
        <end position="234"/>
    </location>
</feature>
<keyword evidence="4 5" id="KW-0472">Membrane</keyword>
<dbReference type="Proteomes" id="UP000054538">
    <property type="component" value="Unassembled WGS sequence"/>
</dbReference>
<evidence type="ECO:0000256" key="3">
    <source>
        <dbReference type="ARBA" id="ARBA00022989"/>
    </source>
</evidence>
<keyword evidence="8" id="KW-1185">Reference proteome</keyword>
<sequence>MSLLKVPILAPTIWLFNIAFTSPNPPPDKLERISNGPFYERVCPAMFPILQKLSASIPCVAELAVVLAVNYPSTLSSCILSRLVLTDRLPTFSVNRYFVAGSILAVAGSLGRLWCFQALGRHFTHELALRDQHQLITTGPYAIVRHPGYMFGCISSLGMSLIIASPGSFTLRCGWLKTIFGKTVIGIWAMQNILGWVLSYARTRSEDAMLRERFREEWVRYSQRVRYRLIPGVF</sequence>
<evidence type="ECO:0000313" key="7">
    <source>
        <dbReference type="EMBL" id="KIK93801.1"/>
    </source>
</evidence>
<dbReference type="InParanoid" id="A0A0D0DVX2"/>
<dbReference type="Pfam" id="PF04140">
    <property type="entry name" value="ICMT"/>
    <property type="match status" value="1"/>
</dbReference>
<evidence type="ECO:0000256" key="6">
    <source>
        <dbReference type="SAM" id="SignalP"/>
    </source>
</evidence>
<keyword evidence="3 5" id="KW-1133">Transmembrane helix</keyword>
<keyword evidence="2 5" id="KW-0812">Transmembrane</keyword>
<proteinExistence type="inferred from homology"/>
<dbReference type="GO" id="GO:0005789">
    <property type="term" value="C:endoplasmic reticulum membrane"/>
    <property type="evidence" value="ECO:0007669"/>
    <property type="project" value="UniProtKB-SubCell"/>
</dbReference>
<evidence type="ECO:0000256" key="5">
    <source>
        <dbReference type="RuleBase" id="RU362022"/>
    </source>
</evidence>
<keyword evidence="5" id="KW-0808">Transferase</keyword>
<evidence type="ECO:0000256" key="1">
    <source>
        <dbReference type="ARBA" id="ARBA00004141"/>
    </source>
</evidence>
<dbReference type="EMBL" id="KN825153">
    <property type="protein sequence ID" value="KIK93801.1"/>
    <property type="molecule type" value="Genomic_DNA"/>
</dbReference>
<organism evidence="7 8">
    <name type="scientific">Paxillus rubicundulus Ve08.2h10</name>
    <dbReference type="NCBI Taxonomy" id="930991"/>
    <lineage>
        <taxon>Eukaryota</taxon>
        <taxon>Fungi</taxon>
        <taxon>Dikarya</taxon>
        <taxon>Basidiomycota</taxon>
        <taxon>Agaricomycotina</taxon>
        <taxon>Agaricomycetes</taxon>
        <taxon>Agaricomycetidae</taxon>
        <taxon>Boletales</taxon>
        <taxon>Paxilineae</taxon>
        <taxon>Paxillaceae</taxon>
        <taxon>Paxillus</taxon>
    </lineage>
</organism>
<evidence type="ECO:0000256" key="4">
    <source>
        <dbReference type="ARBA" id="ARBA00023136"/>
    </source>
</evidence>
<feature type="transmembrane region" description="Helical" evidence="5">
    <location>
        <begin position="149"/>
        <end position="167"/>
    </location>
</feature>
<dbReference type="Gene3D" id="1.20.120.1630">
    <property type="match status" value="1"/>
</dbReference>
<comment type="catalytic activity">
    <reaction evidence="5">
        <text>[protein]-C-terminal S-[(2E,6E)-farnesyl]-L-cysteine + S-adenosyl-L-methionine = [protein]-C-terminal S-[(2E,6E)-farnesyl]-L-cysteine methyl ester + S-adenosyl-L-homocysteine</text>
        <dbReference type="Rhea" id="RHEA:21672"/>
        <dbReference type="Rhea" id="RHEA-COMP:12125"/>
        <dbReference type="Rhea" id="RHEA-COMP:12126"/>
        <dbReference type="ChEBI" id="CHEBI:57856"/>
        <dbReference type="ChEBI" id="CHEBI:59789"/>
        <dbReference type="ChEBI" id="CHEBI:90510"/>
        <dbReference type="ChEBI" id="CHEBI:90511"/>
        <dbReference type="EC" id="2.1.1.100"/>
    </reaction>
</comment>
<evidence type="ECO:0000256" key="2">
    <source>
        <dbReference type="ARBA" id="ARBA00022692"/>
    </source>
</evidence>
<comment type="similarity">
    <text evidence="5">Belongs to the class VI-like SAM-binding methyltransferase superfamily. Isoprenylcysteine carboxyl methyltransferase family.</text>
</comment>
<keyword evidence="5" id="KW-0949">S-adenosyl-L-methionine</keyword>
<keyword evidence="5" id="KW-0489">Methyltransferase</keyword>
<reference evidence="7 8" key="1">
    <citation type="submission" date="2014-04" db="EMBL/GenBank/DDBJ databases">
        <authorList>
            <consortium name="DOE Joint Genome Institute"/>
            <person name="Kuo A."/>
            <person name="Kohler A."/>
            <person name="Jargeat P."/>
            <person name="Nagy L.G."/>
            <person name="Floudas D."/>
            <person name="Copeland A."/>
            <person name="Barry K.W."/>
            <person name="Cichocki N."/>
            <person name="Veneault-Fourrey C."/>
            <person name="LaButti K."/>
            <person name="Lindquist E.A."/>
            <person name="Lipzen A."/>
            <person name="Lundell T."/>
            <person name="Morin E."/>
            <person name="Murat C."/>
            <person name="Sun H."/>
            <person name="Tunlid A."/>
            <person name="Henrissat B."/>
            <person name="Grigoriev I.V."/>
            <person name="Hibbett D.S."/>
            <person name="Martin F."/>
            <person name="Nordberg H.P."/>
            <person name="Cantor M.N."/>
            <person name="Hua S.X."/>
        </authorList>
    </citation>
    <scope>NUCLEOTIDE SEQUENCE [LARGE SCALE GENOMIC DNA]</scope>
    <source>
        <strain evidence="7 8">Ve08.2h10</strain>
    </source>
</reference>
<dbReference type="AlphaFoldDB" id="A0A0D0DVX2"/>
<feature type="transmembrane region" description="Helical" evidence="5">
    <location>
        <begin position="179"/>
        <end position="201"/>
    </location>
</feature>
<comment type="caution">
    <text evidence="5">Lacks conserved residue(s) required for the propagation of feature annotation.</text>
</comment>
<name>A0A0D0DVX2_9AGAM</name>
<dbReference type="EC" id="2.1.1.100" evidence="5"/>
<dbReference type="PANTHER" id="PTHR43847">
    <property type="entry name" value="BLL3993 PROTEIN"/>
    <property type="match status" value="1"/>
</dbReference>
<dbReference type="InterPro" id="IPR007269">
    <property type="entry name" value="ICMT_MeTrfase"/>
</dbReference>
<comment type="subcellular location">
    <subcellularLocation>
        <location evidence="5">Endoplasmic reticulum membrane</location>
        <topology evidence="5">Multi-pass membrane protein</topology>
    </subcellularLocation>
    <subcellularLocation>
        <location evidence="1">Membrane</location>
        <topology evidence="1">Multi-pass membrane protein</topology>
    </subcellularLocation>
</comment>